<name>A0A7J7L4A5_9MAGN</name>
<dbReference type="SUPFAM" id="SSF52058">
    <property type="entry name" value="L domain-like"/>
    <property type="match status" value="1"/>
</dbReference>
<dbReference type="SUPFAM" id="SSF56112">
    <property type="entry name" value="Protein kinase-like (PK-like)"/>
    <property type="match status" value="1"/>
</dbReference>
<gene>
    <name evidence="2" type="ORF">GIB67_016664</name>
</gene>
<accession>A0A7J7L4A5</accession>
<evidence type="ECO:0000313" key="3">
    <source>
        <dbReference type="Proteomes" id="UP000541444"/>
    </source>
</evidence>
<dbReference type="InterPro" id="IPR011009">
    <property type="entry name" value="Kinase-like_dom_sf"/>
</dbReference>
<dbReference type="PANTHER" id="PTHR27006:SF619">
    <property type="entry name" value="CYSTEINE-RICH RECEPTOR-LIKE PROTEIN KINASE 15"/>
    <property type="match status" value="1"/>
</dbReference>
<sequence>MQGKFSEKPNVFSFGVLLLEIAAEKKNTNIHDYEESLSLLGYTWKSWKENIVEEIVHPELIEPCFLIEILRCVQVGFLCLQDISDDKQTMSFVFSMLTSETATLPTPKEPFTKWVMIGLFSLHELEIVGWSMLTSLPDGLQCLTTLENLTISRFPKLRVLPKWFGRLSSLQFLMIGECEKLTSLPSKEEMGHFTKLQRLKKNCCPLLKIMCLKDCGISTYQVTQPKLHRQFHILRVGFQNGPFGSSNMPYGMYSPNSNGVATMRPSVLMLYPYDHNVTYGSNAEHLEFGFLGPLYLSGMNDDDSQLGEGSPTRFQRDSPTYSSPNQSSSFEVQRCLLINGQSKLAVKGNNSGGFSEYDECIPMVNKAVDVGWKNEVTHRIFVHYQNMNYTNLIGLESQISDEQIAHACDIKLLVKINFTSVIQVVDSSYSVLLMTHNSENVERILATDFLCLLTEQGRANVITHLRFQLDEIDDINLDDDFWVSHEQAFLHFTLLALNETILRESTQLSVTMNVEMLSTFNEHANVAIYMAQIVWEQGVVINRLESNEYEATPETMELTCPICL</sequence>
<dbReference type="Gene3D" id="3.80.10.10">
    <property type="entry name" value="Ribonuclease Inhibitor"/>
    <property type="match status" value="1"/>
</dbReference>
<reference evidence="2 3" key="1">
    <citation type="journal article" date="2020" name="IScience">
        <title>Genome Sequencing of the Endangered Kingdonia uniflora (Circaeasteraceae, Ranunculales) Reveals Potential Mechanisms of Evolutionary Specialization.</title>
        <authorList>
            <person name="Sun Y."/>
            <person name="Deng T."/>
            <person name="Zhang A."/>
            <person name="Moore M.J."/>
            <person name="Landis J.B."/>
            <person name="Lin N."/>
            <person name="Zhang H."/>
            <person name="Zhang X."/>
            <person name="Huang J."/>
            <person name="Zhang X."/>
            <person name="Sun H."/>
            <person name="Wang H."/>
        </authorList>
    </citation>
    <scope>NUCLEOTIDE SEQUENCE [LARGE SCALE GENOMIC DNA]</scope>
    <source>
        <strain evidence="2">TB1705</strain>
        <tissue evidence="2">Leaf</tissue>
    </source>
</reference>
<dbReference type="PANTHER" id="PTHR27006">
    <property type="entry name" value="PROMASTIGOTE SURFACE ANTIGEN PROTEIN PSA"/>
    <property type="match status" value="1"/>
</dbReference>
<feature type="region of interest" description="Disordered" evidence="1">
    <location>
        <begin position="302"/>
        <end position="327"/>
    </location>
</feature>
<dbReference type="OrthoDB" id="2013833at2759"/>
<keyword evidence="3" id="KW-1185">Reference proteome</keyword>
<organism evidence="2 3">
    <name type="scientific">Kingdonia uniflora</name>
    <dbReference type="NCBI Taxonomy" id="39325"/>
    <lineage>
        <taxon>Eukaryota</taxon>
        <taxon>Viridiplantae</taxon>
        <taxon>Streptophyta</taxon>
        <taxon>Embryophyta</taxon>
        <taxon>Tracheophyta</taxon>
        <taxon>Spermatophyta</taxon>
        <taxon>Magnoliopsida</taxon>
        <taxon>Ranunculales</taxon>
        <taxon>Circaeasteraceae</taxon>
        <taxon>Kingdonia</taxon>
    </lineage>
</organism>
<dbReference type="AlphaFoldDB" id="A0A7J7L4A5"/>
<proteinExistence type="predicted"/>
<feature type="compositionally biased region" description="Low complexity" evidence="1">
    <location>
        <begin position="318"/>
        <end position="327"/>
    </location>
</feature>
<evidence type="ECO:0000313" key="2">
    <source>
        <dbReference type="EMBL" id="KAF6137471.1"/>
    </source>
</evidence>
<evidence type="ECO:0000256" key="1">
    <source>
        <dbReference type="SAM" id="MobiDB-lite"/>
    </source>
</evidence>
<dbReference type="InterPro" id="IPR032675">
    <property type="entry name" value="LRR_dom_sf"/>
</dbReference>
<dbReference type="Gene3D" id="1.10.510.10">
    <property type="entry name" value="Transferase(Phosphotransferase) domain 1"/>
    <property type="match status" value="1"/>
</dbReference>
<dbReference type="EMBL" id="JACGCM010002656">
    <property type="protein sequence ID" value="KAF6137471.1"/>
    <property type="molecule type" value="Genomic_DNA"/>
</dbReference>
<protein>
    <submittedName>
        <fullName evidence="2">Uncharacterized protein</fullName>
    </submittedName>
</protein>
<comment type="caution">
    <text evidence="2">The sequence shown here is derived from an EMBL/GenBank/DDBJ whole genome shotgun (WGS) entry which is preliminary data.</text>
</comment>
<dbReference type="Proteomes" id="UP000541444">
    <property type="component" value="Unassembled WGS sequence"/>
</dbReference>